<keyword evidence="1" id="KW-0413">Isomerase</keyword>
<comment type="catalytic activity">
    <reaction evidence="1">
        <text>ATP-independent breakage of single-stranded DNA, followed by passage and rejoining.</text>
        <dbReference type="EC" id="5.6.2.1"/>
    </reaction>
</comment>
<keyword evidence="2" id="KW-1133">Transmembrane helix</keyword>
<keyword evidence="5" id="KW-1185">Reference proteome</keyword>
<dbReference type="SUPFAM" id="SSF56712">
    <property type="entry name" value="Prokaryotic type I DNA topoisomerase"/>
    <property type="match status" value="1"/>
</dbReference>
<dbReference type="GO" id="GO:0006281">
    <property type="term" value="P:DNA repair"/>
    <property type="evidence" value="ECO:0007669"/>
    <property type="project" value="TreeGrafter"/>
</dbReference>
<dbReference type="GO" id="GO:0005634">
    <property type="term" value="C:nucleus"/>
    <property type="evidence" value="ECO:0007669"/>
    <property type="project" value="TreeGrafter"/>
</dbReference>
<dbReference type="PANTHER" id="PTHR11390">
    <property type="entry name" value="PROKARYOTIC DNA TOPOISOMERASE"/>
    <property type="match status" value="1"/>
</dbReference>
<organism evidence="4 5">
    <name type="scientific">Dictyocaulus viviparus</name>
    <name type="common">Bovine lungworm</name>
    <dbReference type="NCBI Taxonomy" id="29172"/>
    <lineage>
        <taxon>Eukaryota</taxon>
        <taxon>Metazoa</taxon>
        <taxon>Ecdysozoa</taxon>
        <taxon>Nematoda</taxon>
        <taxon>Chromadorea</taxon>
        <taxon>Rhabditida</taxon>
        <taxon>Rhabditina</taxon>
        <taxon>Rhabditomorpha</taxon>
        <taxon>Strongyloidea</taxon>
        <taxon>Metastrongylidae</taxon>
        <taxon>Dictyocaulus</taxon>
    </lineage>
</organism>
<reference evidence="4 5" key="1">
    <citation type="submission" date="2013-11" db="EMBL/GenBank/DDBJ databases">
        <title>Draft genome of the bovine lungworm Dictyocaulus viviparus.</title>
        <authorList>
            <person name="Mitreva M."/>
        </authorList>
    </citation>
    <scope>NUCLEOTIDE SEQUENCE [LARGE SCALE GENOMIC DNA]</scope>
    <source>
        <strain evidence="4 5">HannoverDv2000</strain>
    </source>
</reference>
<evidence type="ECO:0000256" key="2">
    <source>
        <dbReference type="SAM" id="Phobius"/>
    </source>
</evidence>
<evidence type="ECO:0000259" key="3">
    <source>
        <dbReference type="SMART" id="SM00493"/>
    </source>
</evidence>
<dbReference type="GO" id="GO:0006265">
    <property type="term" value="P:DNA topological change"/>
    <property type="evidence" value="ECO:0007669"/>
    <property type="project" value="InterPro"/>
</dbReference>
<evidence type="ECO:0000313" key="4">
    <source>
        <dbReference type="EMBL" id="KJH44607.1"/>
    </source>
</evidence>
<dbReference type="Gene3D" id="3.40.50.140">
    <property type="match status" value="1"/>
</dbReference>
<dbReference type="GO" id="GO:0003677">
    <property type="term" value="F:DNA binding"/>
    <property type="evidence" value="ECO:0007669"/>
    <property type="project" value="UniProtKB-KW"/>
</dbReference>
<dbReference type="InterPro" id="IPR000380">
    <property type="entry name" value="Topo_IA"/>
</dbReference>
<accession>A0A0D8XLH1</accession>
<dbReference type="STRING" id="29172.A0A0D8XLH1"/>
<dbReference type="GO" id="GO:0006310">
    <property type="term" value="P:DNA recombination"/>
    <property type="evidence" value="ECO:0007669"/>
    <property type="project" value="TreeGrafter"/>
</dbReference>
<feature type="domain" description="Toprim" evidence="3">
    <location>
        <begin position="44"/>
        <end position="154"/>
    </location>
</feature>
<name>A0A0D8XLH1_DICVI</name>
<keyword evidence="1" id="KW-0238">DNA-binding</keyword>
<dbReference type="GO" id="GO:0003917">
    <property type="term" value="F:DNA topoisomerase type I (single strand cut, ATP-independent) activity"/>
    <property type="evidence" value="ECO:0007669"/>
    <property type="project" value="UniProtKB-EC"/>
</dbReference>
<feature type="transmembrane region" description="Helical" evidence="2">
    <location>
        <begin position="12"/>
        <end position="35"/>
    </location>
</feature>
<dbReference type="EMBL" id="KN716460">
    <property type="protein sequence ID" value="KJH44607.1"/>
    <property type="molecule type" value="Genomic_DNA"/>
</dbReference>
<comment type="function">
    <text evidence="1">Introduces a single-strand break via transesterification at a target site in duplex DNA. Releases the supercoiling and torsional tension of DNA introduced during the DNA replication and transcription by transiently cleaving and rejoining one strand of the DNA duplex. The scissile phosphodiester is attacked by the catalytic tyrosine of the enzyme, resulting in the formation of a DNA-(5'-phosphotyrosyl)-enzyme intermediate and the expulsion of a 3'-OH DNA strand.</text>
</comment>
<dbReference type="AlphaFoldDB" id="A0A0D8XLH1"/>
<protein>
    <recommendedName>
        <fullName evidence="1">DNA topoisomerase</fullName>
        <ecNumber evidence="1">5.6.2.1</ecNumber>
    </recommendedName>
</protein>
<dbReference type="OrthoDB" id="430051at2759"/>
<dbReference type="InterPro" id="IPR023405">
    <property type="entry name" value="Topo_IA_core_domain"/>
</dbReference>
<dbReference type="Pfam" id="PF01751">
    <property type="entry name" value="Toprim"/>
    <property type="match status" value="1"/>
</dbReference>
<keyword evidence="2" id="KW-0472">Membrane</keyword>
<dbReference type="PANTHER" id="PTHR11390:SF20">
    <property type="entry name" value="DNA TOPOISOMERASE 3-BETA-1"/>
    <property type="match status" value="1"/>
</dbReference>
<evidence type="ECO:0000256" key="1">
    <source>
        <dbReference type="RuleBase" id="RU362092"/>
    </source>
</evidence>
<dbReference type="InterPro" id="IPR006171">
    <property type="entry name" value="TOPRIM_dom"/>
</dbReference>
<dbReference type="Proteomes" id="UP000053766">
    <property type="component" value="Unassembled WGS sequence"/>
</dbReference>
<comment type="similarity">
    <text evidence="1">Belongs to the type IA topoisomerase family.</text>
</comment>
<keyword evidence="1" id="KW-0799">Topoisomerase</keyword>
<sequence length="173" mass="20329">MRYNLDSYRQRSSCFAIIVCFIHFMDSSSIIFLLFDFLKNSEHRVLLNDRVIAFRFFQDEMECALSVNIEVTSTCGHVMSLDFPSTFNNWEYVDPIDLYTAPTNKIECNPKMRMNDFLSFEAKGVDYLVLWLDCDKEGENICFEVENFFSWTNVGRGDKGCYVICYQPLRPFV</sequence>
<dbReference type="EC" id="5.6.2.1" evidence="1"/>
<gene>
    <name evidence="4" type="ORF">DICVIV_09359</name>
</gene>
<evidence type="ECO:0000313" key="5">
    <source>
        <dbReference type="Proteomes" id="UP000053766"/>
    </source>
</evidence>
<keyword evidence="2" id="KW-0812">Transmembrane</keyword>
<proteinExistence type="inferred from homology"/>
<dbReference type="SMART" id="SM00493">
    <property type="entry name" value="TOPRIM"/>
    <property type="match status" value="1"/>
</dbReference>
<reference evidence="5" key="2">
    <citation type="journal article" date="2016" name="Sci. Rep.">
        <title>Dictyocaulus viviparus genome, variome and transcriptome elucidate lungworm biology and support future intervention.</title>
        <authorList>
            <person name="McNulty S.N."/>
            <person name="Strube C."/>
            <person name="Rosa B.A."/>
            <person name="Martin J.C."/>
            <person name="Tyagi R."/>
            <person name="Choi Y.J."/>
            <person name="Wang Q."/>
            <person name="Hallsworth Pepin K."/>
            <person name="Zhang X."/>
            <person name="Ozersky P."/>
            <person name="Wilson R.K."/>
            <person name="Sternberg P.W."/>
            <person name="Gasser R.B."/>
            <person name="Mitreva M."/>
        </authorList>
    </citation>
    <scope>NUCLEOTIDE SEQUENCE [LARGE SCALE GENOMIC DNA]</scope>
    <source>
        <strain evidence="5">HannoverDv2000</strain>
    </source>
</reference>